<dbReference type="GO" id="GO:0003724">
    <property type="term" value="F:RNA helicase activity"/>
    <property type="evidence" value="ECO:0007669"/>
    <property type="project" value="TreeGrafter"/>
</dbReference>
<evidence type="ECO:0000256" key="6">
    <source>
        <dbReference type="ARBA" id="ARBA00022801"/>
    </source>
</evidence>
<dbReference type="PANTHER" id="PTHR47963">
    <property type="entry name" value="DEAD-BOX ATP-DEPENDENT RNA HELICASE 47, MITOCHONDRIAL"/>
    <property type="match status" value="1"/>
</dbReference>
<dbReference type="SUPFAM" id="SSF52540">
    <property type="entry name" value="P-loop containing nucleoside triphosphate hydrolases"/>
    <property type="match status" value="1"/>
</dbReference>
<dbReference type="GO" id="GO:0004518">
    <property type="term" value="F:nuclease activity"/>
    <property type="evidence" value="ECO:0007669"/>
    <property type="project" value="UniProtKB-KW"/>
</dbReference>
<gene>
    <name evidence="11" type="ORF">ACCAA_600011</name>
</gene>
<dbReference type="InterPro" id="IPR014001">
    <property type="entry name" value="Helicase_ATP-bd"/>
</dbReference>
<evidence type="ECO:0000256" key="1">
    <source>
        <dbReference type="ARBA" id="ARBA00006847"/>
    </source>
</evidence>
<dbReference type="SMART" id="SM00487">
    <property type="entry name" value="DEXDc"/>
    <property type="match status" value="1"/>
</dbReference>
<dbReference type="Pfam" id="PF22590">
    <property type="entry name" value="Cas3-like_C_2"/>
    <property type="match status" value="1"/>
</dbReference>
<evidence type="ECO:0000313" key="11">
    <source>
        <dbReference type="EMBL" id="SBT08652.1"/>
    </source>
</evidence>
<keyword evidence="7" id="KW-0347">Helicase</keyword>
<evidence type="ECO:0000256" key="4">
    <source>
        <dbReference type="ARBA" id="ARBA00022723"/>
    </source>
</evidence>
<dbReference type="Pfam" id="PF18019">
    <property type="entry name" value="Cas3_HD"/>
    <property type="match status" value="1"/>
</dbReference>
<proteinExistence type="inferred from homology"/>
<dbReference type="PROSITE" id="PS51643">
    <property type="entry name" value="HD_CAS3"/>
    <property type="match status" value="1"/>
</dbReference>
<keyword evidence="12" id="KW-1185">Reference proteome</keyword>
<dbReference type="InterPro" id="IPR006474">
    <property type="entry name" value="Helicase_Cas3_CRISPR-ass_core"/>
</dbReference>
<dbReference type="RefSeq" id="WP_186408385.1">
    <property type="nucleotide sequence ID" value="NZ_FLQX01000139.1"/>
</dbReference>
<keyword evidence="9" id="KW-0051">Antiviral defense</keyword>
<dbReference type="NCBIfam" id="TIGR01596">
    <property type="entry name" value="cas3_HD"/>
    <property type="match status" value="1"/>
</dbReference>
<dbReference type="GO" id="GO:0051607">
    <property type="term" value="P:defense response to virus"/>
    <property type="evidence" value="ECO:0007669"/>
    <property type="project" value="UniProtKB-KW"/>
</dbReference>
<keyword evidence="5" id="KW-0547">Nucleotide-binding</keyword>
<evidence type="ECO:0000259" key="10">
    <source>
        <dbReference type="PROSITE" id="PS51643"/>
    </source>
</evidence>
<dbReference type="Gene3D" id="1.10.3210.30">
    <property type="match status" value="1"/>
</dbReference>
<evidence type="ECO:0000256" key="2">
    <source>
        <dbReference type="ARBA" id="ARBA00009046"/>
    </source>
</evidence>
<dbReference type="NCBIfam" id="TIGR01587">
    <property type="entry name" value="cas3_core"/>
    <property type="match status" value="1"/>
</dbReference>
<dbReference type="PANTHER" id="PTHR47963:SF9">
    <property type="entry name" value="CRISPR-ASSOCIATED ENDONUCLEASE_HELICASE CAS3"/>
    <property type="match status" value="1"/>
</dbReference>
<protein>
    <submittedName>
        <fullName evidence="11">Putative CRISPR-associated helicase Cas3</fullName>
    </submittedName>
</protein>
<dbReference type="EMBL" id="FLQX01000139">
    <property type="protein sequence ID" value="SBT08652.1"/>
    <property type="molecule type" value="Genomic_DNA"/>
</dbReference>
<dbReference type="CDD" id="cd09641">
    <property type="entry name" value="Cas3''_I"/>
    <property type="match status" value="1"/>
</dbReference>
<evidence type="ECO:0000256" key="3">
    <source>
        <dbReference type="ARBA" id="ARBA00022722"/>
    </source>
</evidence>
<dbReference type="GO" id="GO:0005524">
    <property type="term" value="F:ATP binding"/>
    <property type="evidence" value="ECO:0007669"/>
    <property type="project" value="UniProtKB-KW"/>
</dbReference>
<dbReference type="GO" id="GO:0016787">
    <property type="term" value="F:hydrolase activity"/>
    <property type="evidence" value="ECO:0007669"/>
    <property type="project" value="UniProtKB-KW"/>
</dbReference>
<evidence type="ECO:0000256" key="7">
    <source>
        <dbReference type="ARBA" id="ARBA00022806"/>
    </source>
</evidence>
<organism evidence="11 12">
    <name type="scientific">Candidatus Accumulibacter aalborgensis</name>
    <dbReference type="NCBI Taxonomy" id="1860102"/>
    <lineage>
        <taxon>Bacteria</taxon>
        <taxon>Pseudomonadati</taxon>
        <taxon>Pseudomonadota</taxon>
        <taxon>Betaproteobacteria</taxon>
        <taxon>Candidatus Accumulibacter</taxon>
    </lineage>
</organism>
<sequence>MADPRYFSYWGKASSELPPDRAHSPGWHSLAYHCLDVAAVADQYLRRTPALQILLRQSLGNVDEDSLPRWLAFWIALHDLGKFAESFQGQKPDLFQALRDRPPAPGKPYRIRHDSLGWLYWRDILAAQAEEESWFGEGSAEATDGLNWWLRAVTGHHGQPPESSHNFWESHFDRRDDNAAIARFVADLSELLLTDAVRAIPGRLDEEAFEHTSKLLSWWVAGVTVLADWLGSNTDFFPYRTDPQPLSEYWAYARKQARRALQSSGVLPPGRQEELGFSDLFSAIETPSPLQEWVCRADLSAGPQIYLLEDVTGAGKTEAAVMLAHRLMAGGCADGFFIGLPTMATANAMYRRIDQVQERLFVGFASLVLAHGQRKLVDYFAKSVFRPGPDEEDRRQLDETASARCAAWLADRNKSALLAPAGVGTVDQALLAVLHSKHQSLRLLGLLRKVLVVDEVHACDPYMQRVLETLLEFHAQAGGSAILLSATLPERMKQSLLDAFARGRGQAVPRIRESAYPVVCAWHSAAPDLLQETPLATRPDICRELAVRYVSEESEVIVAIEQALAAGKCVCWMRNTVFDALAAHAKFTEKLPPERLTLFHGRFAYVDRLGTEQDILESFGKDSNPKSRAGKLVIATQVAEQSLDADWDLVVSDLAPIDRLIQRAGRLQRHPRDPIGMRLADLAARDQRGTPCLWVFGPAWSDEPHARWFKEFLPKAAGVYPHHGQLWLTAKALRQGSIAMPGGARPLIESVFGPDADIPKGLEANANRAEGERYGQMSEAQRNIVKREAGYVRSDVIDWWSEAKTPSRLGEATTTVVLVRWEGGQLCPWAGYEGGRHAWAYSSLRMAERLIAASFEETDPVRKAAVDQLLLSLPGKGKWSVLLPLDEVAGEWIGKALSRPEEGKAAQEKVWRYSSELGLVEVQAPNDVLSGASPA</sequence>
<evidence type="ECO:0000256" key="8">
    <source>
        <dbReference type="ARBA" id="ARBA00022840"/>
    </source>
</evidence>
<feature type="domain" description="HD Cas3-type" evidence="10">
    <location>
        <begin position="23"/>
        <end position="230"/>
    </location>
</feature>
<comment type="similarity">
    <text evidence="1">In the N-terminal section; belongs to the CRISPR-associated nuclease Cas3-HD family.</text>
</comment>
<dbReference type="GO" id="GO:0003723">
    <property type="term" value="F:RNA binding"/>
    <property type="evidence" value="ECO:0007669"/>
    <property type="project" value="TreeGrafter"/>
</dbReference>
<name>A0A1A8XVM8_9PROT</name>
<dbReference type="InterPro" id="IPR050547">
    <property type="entry name" value="DEAD_box_RNA_helicases"/>
</dbReference>
<keyword evidence="8" id="KW-0067">ATP-binding</keyword>
<keyword evidence="6" id="KW-0378">Hydrolase</keyword>
<dbReference type="GO" id="GO:0046872">
    <property type="term" value="F:metal ion binding"/>
    <property type="evidence" value="ECO:0007669"/>
    <property type="project" value="UniProtKB-KW"/>
</dbReference>
<keyword evidence="3" id="KW-0540">Nuclease</keyword>
<reference evidence="11 12" key="1">
    <citation type="submission" date="2016-06" db="EMBL/GenBank/DDBJ databases">
        <authorList>
            <person name="Kjaerup R.B."/>
            <person name="Dalgaard T.S."/>
            <person name="Juul-Madsen H.R."/>
        </authorList>
    </citation>
    <scope>NUCLEOTIDE SEQUENCE [LARGE SCALE GENOMIC DNA]</scope>
    <source>
        <strain evidence="11">3</strain>
    </source>
</reference>
<comment type="similarity">
    <text evidence="2">In the central section; belongs to the CRISPR-associated helicase Cas3 family.</text>
</comment>
<evidence type="ECO:0000256" key="9">
    <source>
        <dbReference type="ARBA" id="ARBA00023118"/>
    </source>
</evidence>
<dbReference type="STRING" id="1860102.ACCAA_600011"/>
<keyword evidence="4" id="KW-0479">Metal-binding</keyword>
<dbReference type="InterPro" id="IPR027417">
    <property type="entry name" value="P-loop_NTPase"/>
</dbReference>
<evidence type="ECO:0000256" key="5">
    <source>
        <dbReference type="ARBA" id="ARBA00022741"/>
    </source>
</evidence>
<evidence type="ECO:0000313" key="12">
    <source>
        <dbReference type="Proteomes" id="UP000199169"/>
    </source>
</evidence>
<dbReference type="Gene3D" id="3.40.50.300">
    <property type="entry name" value="P-loop containing nucleotide triphosphate hydrolases"/>
    <property type="match status" value="2"/>
</dbReference>
<dbReference type="InterPro" id="IPR054712">
    <property type="entry name" value="Cas3-like_dom"/>
</dbReference>
<dbReference type="Proteomes" id="UP000199169">
    <property type="component" value="Unassembled WGS sequence"/>
</dbReference>
<dbReference type="AlphaFoldDB" id="A0A1A8XVM8"/>
<dbReference type="InterPro" id="IPR006483">
    <property type="entry name" value="CRISPR-assoc_Cas3_HD"/>
</dbReference>
<accession>A0A1A8XVM8</accession>
<dbReference type="InterPro" id="IPR038257">
    <property type="entry name" value="CRISPR-assoc_Cas3_HD_sf"/>
</dbReference>